<feature type="transmembrane region" description="Helical" evidence="7">
    <location>
        <begin position="216"/>
        <end position="241"/>
    </location>
</feature>
<feature type="transmembrane region" description="Helical" evidence="7">
    <location>
        <begin position="560"/>
        <end position="582"/>
    </location>
</feature>
<dbReference type="EMBL" id="LQZG01000001">
    <property type="protein sequence ID" value="OAB88776.1"/>
    <property type="molecule type" value="Genomic_DNA"/>
</dbReference>
<evidence type="ECO:0000256" key="5">
    <source>
        <dbReference type="ARBA" id="ARBA00023136"/>
    </source>
</evidence>
<dbReference type="Proteomes" id="UP000076976">
    <property type="component" value="Unassembled WGS sequence"/>
</dbReference>
<reference evidence="9 10" key="1">
    <citation type="submission" date="2016-01" db="EMBL/GenBank/DDBJ databases">
        <title>Janibacter melonis strain CD11_4 genome sequencing and assembly.</title>
        <authorList>
            <person name="Nair G.R."/>
            <person name="Kaur G."/>
            <person name="Chander A.M."/>
            <person name="Mayilraj S."/>
        </authorList>
    </citation>
    <scope>NUCLEOTIDE SEQUENCE [LARGE SCALE GENOMIC DNA]</scope>
    <source>
        <strain evidence="9 10">CD11-4</strain>
    </source>
</reference>
<comment type="caution">
    <text evidence="9">The sequence shown here is derived from an EMBL/GenBank/DDBJ whole genome shotgun (WGS) entry which is preliminary data.</text>
</comment>
<dbReference type="PANTHER" id="PTHR33406:SF13">
    <property type="entry name" value="MEMBRANE PROTEIN YDFJ"/>
    <property type="match status" value="1"/>
</dbReference>
<feature type="transmembrane region" description="Helical" evidence="7">
    <location>
        <begin position="308"/>
        <end position="330"/>
    </location>
</feature>
<dbReference type="Gene3D" id="1.20.1640.10">
    <property type="entry name" value="Multidrug efflux transporter AcrB transmembrane domain"/>
    <property type="match status" value="2"/>
</dbReference>
<evidence type="ECO:0000256" key="3">
    <source>
        <dbReference type="ARBA" id="ARBA00022692"/>
    </source>
</evidence>
<feature type="transmembrane region" description="Helical" evidence="7">
    <location>
        <begin position="336"/>
        <end position="359"/>
    </location>
</feature>
<dbReference type="InterPro" id="IPR050545">
    <property type="entry name" value="Mycobact_MmpL"/>
</dbReference>
<feature type="domain" description="Membrane transport protein MMPL" evidence="8">
    <location>
        <begin position="86"/>
        <end position="397"/>
    </location>
</feature>
<feature type="transmembrane region" description="Helical" evidence="7">
    <location>
        <begin position="589"/>
        <end position="610"/>
    </location>
</feature>
<evidence type="ECO:0000259" key="8">
    <source>
        <dbReference type="Pfam" id="PF03176"/>
    </source>
</evidence>
<protein>
    <recommendedName>
        <fullName evidence="8">Membrane transport protein MMPL domain-containing protein</fullName>
    </recommendedName>
</protein>
<keyword evidence="3 7" id="KW-0812">Transmembrane</keyword>
<sequence>MSVLTPHRRDPAPPTPPPTPASTRPVGSPLARWCARHRWVVLALALVALLGGGAAASRGIVTTPPEAQLVGDSRAAVDIQMASDLGGAPVEHVVVTARDGSMSVAERTALGRELTAAYEGVDGVASVGDPVPGADGASVVLPVELDAVSSSGGAEADGPSASDVVGPVLAVTDDVRAAHPDLEVGQVGEGSASLALDESMGEDFARAELFSIPLTLVILAIAFGAVVAAGVPLVLGLLSVVTAMGITAALSRGAVDVDPNAQSLVLLIGLAVGVDYALFVLRRAHEERAAGASVEDAIAVAGATAGRAVVISGVTVVVAMAGMLVAGGLFSSLAVGTIVVVALAVVFSATVLPALLAVLGDRVDALRLPFARRREARRAAGRSVWGRVAGMATRRPLAWAAVVTALLVALAAPALGMKTALGGVETLPQDLPVVAATHQLERAIPSDGTAVQVVVRAPAGSETEVARALEASAGDLAALPHVSGVAPQPQVSGDGTVSVLDVGVGMSASDERLPGVVAQVRDEADDIRADLADVPGAQVHVGGQAASTDLTQWMDSRLPWVVGFVLALTFVVMALSFGSLWLAATTIGLNLLSVGAAYGVMTAIFSGTWAESVLDFDSTGAIAAWLPLLMFVVLFGLSMDYHVFVTSRVREARLAGSSPREAVRLGVARSAGVVTSAAAVMIGVFSIFATLSVLDMKQLGVGLAVAILLDATVVRALLLPAVLALLGDRAHRGPQWLPAFHH</sequence>
<feature type="transmembrane region" description="Helical" evidence="7">
    <location>
        <begin position="39"/>
        <end position="61"/>
    </location>
</feature>
<dbReference type="STRING" id="262209.AWH69_03050"/>
<comment type="subcellular location">
    <subcellularLocation>
        <location evidence="1">Cell membrane</location>
        <topology evidence="1">Multi-pass membrane protein</topology>
    </subcellularLocation>
</comment>
<feature type="transmembrane region" description="Helical" evidence="7">
    <location>
        <begin position="666"/>
        <end position="689"/>
    </location>
</feature>
<keyword evidence="4 7" id="KW-1133">Transmembrane helix</keyword>
<keyword evidence="5 7" id="KW-0472">Membrane</keyword>
<feature type="transmembrane region" description="Helical" evidence="7">
    <location>
        <begin position="397"/>
        <end position="416"/>
    </location>
</feature>
<feature type="domain" description="Membrane transport protein MMPL" evidence="8">
    <location>
        <begin position="427"/>
        <end position="730"/>
    </location>
</feature>
<evidence type="ECO:0000313" key="9">
    <source>
        <dbReference type="EMBL" id="OAB88776.1"/>
    </source>
</evidence>
<evidence type="ECO:0000256" key="4">
    <source>
        <dbReference type="ARBA" id="ARBA00022989"/>
    </source>
</evidence>
<gene>
    <name evidence="9" type="ORF">AWH69_03050</name>
</gene>
<keyword evidence="10" id="KW-1185">Reference proteome</keyword>
<dbReference type="AlphaFoldDB" id="A0A176QG49"/>
<dbReference type="Pfam" id="PF03176">
    <property type="entry name" value="MMPL"/>
    <property type="match status" value="2"/>
</dbReference>
<dbReference type="SUPFAM" id="SSF82866">
    <property type="entry name" value="Multidrug efflux transporter AcrB transmembrane domain"/>
    <property type="match status" value="2"/>
</dbReference>
<evidence type="ECO:0000256" key="2">
    <source>
        <dbReference type="ARBA" id="ARBA00022475"/>
    </source>
</evidence>
<organism evidence="9 10">
    <name type="scientific">Janibacter melonis</name>
    <dbReference type="NCBI Taxonomy" id="262209"/>
    <lineage>
        <taxon>Bacteria</taxon>
        <taxon>Bacillati</taxon>
        <taxon>Actinomycetota</taxon>
        <taxon>Actinomycetes</taxon>
        <taxon>Micrococcales</taxon>
        <taxon>Intrasporangiaceae</taxon>
        <taxon>Janibacter</taxon>
    </lineage>
</organism>
<dbReference type="PANTHER" id="PTHR33406">
    <property type="entry name" value="MEMBRANE PROTEIN MJ1562-RELATED"/>
    <property type="match status" value="1"/>
</dbReference>
<dbReference type="GO" id="GO:0005886">
    <property type="term" value="C:plasma membrane"/>
    <property type="evidence" value="ECO:0007669"/>
    <property type="project" value="UniProtKB-SubCell"/>
</dbReference>
<evidence type="ECO:0000313" key="10">
    <source>
        <dbReference type="Proteomes" id="UP000076976"/>
    </source>
</evidence>
<dbReference type="InterPro" id="IPR004869">
    <property type="entry name" value="MMPL_dom"/>
</dbReference>
<evidence type="ECO:0000256" key="1">
    <source>
        <dbReference type="ARBA" id="ARBA00004651"/>
    </source>
</evidence>
<dbReference type="RefSeq" id="WP_198150293.1">
    <property type="nucleotide sequence ID" value="NZ_LQZG01000001.1"/>
</dbReference>
<feature type="transmembrane region" description="Helical" evidence="7">
    <location>
        <begin position="622"/>
        <end position="645"/>
    </location>
</feature>
<name>A0A176QG49_9MICO</name>
<feature type="transmembrane region" description="Helical" evidence="7">
    <location>
        <begin position="701"/>
        <end position="726"/>
    </location>
</feature>
<accession>A0A176QG49</accession>
<keyword evidence="2" id="KW-1003">Cell membrane</keyword>
<proteinExistence type="predicted"/>
<feature type="region of interest" description="Disordered" evidence="6">
    <location>
        <begin position="1"/>
        <end position="28"/>
    </location>
</feature>
<feature type="transmembrane region" description="Helical" evidence="7">
    <location>
        <begin position="261"/>
        <end position="281"/>
    </location>
</feature>
<evidence type="ECO:0000256" key="7">
    <source>
        <dbReference type="SAM" id="Phobius"/>
    </source>
</evidence>
<evidence type="ECO:0000256" key="6">
    <source>
        <dbReference type="SAM" id="MobiDB-lite"/>
    </source>
</evidence>